<keyword evidence="2" id="KW-0722">Serine protease inhibitor</keyword>
<dbReference type="PROSITE" id="PS00280">
    <property type="entry name" value="BPTI_KUNITZ_1"/>
    <property type="match status" value="1"/>
</dbReference>
<evidence type="ECO:0000256" key="4">
    <source>
        <dbReference type="SAM" id="SignalP"/>
    </source>
</evidence>
<dbReference type="GO" id="GO:0005615">
    <property type="term" value="C:extracellular space"/>
    <property type="evidence" value="ECO:0007669"/>
    <property type="project" value="TreeGrafter"/>
</dbReference>
<dbReference type="FunCoup" id="A0A7R8UE24">
    <property type="interactions" value="38"/>
</dbReference>
<keyword evidence="3" id="KW-1015">Disulfide bond</keyword>
<evidence type="ECO:0000259" key="5">
    <source>
        <dbReference type="PROSITE" id="PS50279"/>
    </source>
</evidence>
<dbReference type="FunFam" id="4.10.410.10:FF:000020">
    <property type="entry name" value="Collagen, type VI, alpha 3"/>
    <property type="match status" value="1"/>
</dbReference>
<name>A0A7R8UE24_HERIL</name>
<organism evidence="6 7">
    <name type="scientific">Hermetia illucens</name>
    <name type="common">Black soldier fly</name>
    <dbReference type="NCBI Taxonomy" id="343691"/>
    <lineage>
        <taxon>Eukaryota</taxon>
        <taxon>Metazoa</taxon>
        <taxon>Ecdysozoa</taxon>
        <taxon>Arthropoda</taxon>
        <taxon>Hexapoda</taxon>
        <taxon>Insecta</taxon>
        <taxon>Pterygota</taxon>
        <taxon>Neoptera</taxon>
        <taxon>Endopterygota</taxon>
        <taxon>Diptera</taxon>
        <taxon>Brachycera</taxon>
        <taxon>Stratiomyomorpha</taxon>
        <taxon>Stratiomyidae</taxon>
        <taxon>Hermetiinae</taxon>
        <taxon>Hermetia</taxon>
    </lineage>
</organism>
<accession>A0A7R8UE24</accession>
<evidence type="ECO:0000256" key="3">
    <source>
        <dbReference type="ARBA" id="ARBA00023157"/>
    </source>
</evidence>
<dbReference type="OMA" id="KSCERAC"/>
<feature type="domain" description="BPTI/Kunitz inhibitor" evidence="5">
    <location>
        <begin position="27"/>
        <end position="77"/>
    </location>
</feature>
<dbReference type="AlphaFoldDB" id="A0A7R8UE24"/>
<dbReference type="SMR" id="A0A7R8UE24"/>
<dbReference type="GO" id="GO:0004867">
    <property type="term" value="F:serine-type endopeptidase inhibitor activity"/>
    <property type="evidence" value="ECO:0007669"/>
    <property type="project" value="UniProtKB-KW"/>
</dbReference>
<dbReference type="Proteomes" id="UP000594454">
    <property type="component" value="Chromosome 1"/>
</dbReference>
<dbReference type="PANTHER" id="PTHR10083:SF374">
    <property type="entry name" value="BPTI_KUNITZ INHIBITOR DOMAIN-CONTAINING PROTEIN"/>
    <property type="match status" value="1"/>
</dbReference>
<dbReference type="PROSITE" id="PS50279">
    <property type="entry name" value="BPTI_KUNITZ_2"/>
    <property type="match status" value="1"/>
</dbReference>
<dbReference type="EMBL" id="LR899009">
    <property type="protein sequence ID" value="CAD7079097.1"/>
    <property type="molecule type" value="Genomic_DNA"/>
</dbReference>
<dbReference type="InterPro" id="IPR020901">
    <property type="entry name" value="Prtase_inh_Kunz-CS"/>
</dbReference>
<reference evidence="6 7" key="1">
    <citation type="submission" date="2020-11" db="EMBL/GenBank/DDBJ databases">
        <authorList>
            <person name="Wallbank WR R."/>
            <person name="Pardo Diaz C."/>
            <person name="Kozak K."/>
            <person name="Martin S."/>
            <person name="Jiggins C."/>
            <person name="Moest M."/>
            <person name="Warren A I."/>
            <person name="Generalovic N T."/>
            <person name="Byers J.R.P. K."/>
            <person name="Montejo-Kovacevich G."/>
            <person name="Yen C E."/>
        </authorList>
    </citation>
    <scope>NUCLEOTIDE SEQUENCE [LARGE SCALE GENOMIC DNA]</scope>
</reference>
<dbReference type="InterPro" id="IPR036880">
    <property type="entry name" value="Kunitz_BPTI_sf"/>
</dbReference>
<dbReference type="InParanoid" id="A0A7R8UE24"/>
<dbReference type="SMART" id="SM00131">
    <property type="entry name" value="KU"/>
    <property type="match status" value="1"/>
</dbReference>
<dbReference type="Gene3D" id="4.10.410.10">
    <property type="entry name" value="Pancreatic trypsin inhibitor Kunitz domain"/>
    <property type="match status" value="1"/>
</dbReference>
<evidence type="ECO:0000256" key="1">
    <source>
        <dbReference type="ARBA" id="ARBA00022690"/>
    </source>
</evidence>
<keyword evidence="1" id="KW-0646">Protease inhibitor</keyword>
<sequence length="79" mass="8781">MKAFLLILVLISIIVTALSGNVNREICNQPEQSGSCMAYKSRFRYKSDTNECIQFIYSGCGGNSNNFLTKESCEEACKV</sequence>
<gene>
    <name evidence="6" type="ORF">HERILL_LOCUS2330</name>
</gene>
<feature type="signal peptide" evidence="4">
    <location>
        <begin position="1"/>
        <end position="19"/>
    </location>
</feature>
<protein>
    <recommendedName>
        <fullName evidence="5">BPTI/Kunitz inhibitor domain-containing protein</fullName>
    </recommendedName>
</protein>
<dbReference type="InterPro" id="IPR050098">
    <property type="entry name" value="TFPI/VKTCI-like"/>
</dbReference>
<dbReference type="PRINTS" id="PR00759">
    <property type="entry name" value="BASICPTASE"/>
</dbReference>
<evidence type="ECO:0000313" key="6">
    <source>
        <dbReference type="EMBL" id="CAD7079097.1"/>
    </source>
</evidence>
<evidence type="ECO:0000313" key="7">
    <source>
        <dbReference type="Proteomes" id="UP000594454"/>
    </source>
</evidence>
<keyword evidence="7" id="KW-1185">Reference proteome</keyword>
<dbReference type="PANTHER" id="PTHR10083">
    <property type="entry name" value="KUNITZ-TYPE PROTEASE INHIBITOR-RELATED"/>
    <property type="match status" value="1"/>
</dbReference>
<keyword evidence="4" id="KW-0732">Signal</keyword>
<dbReference type="CDD" id="cd00109">
    <property type="entry name" value="Kunitz-type"/>
    <property type="match status" value="1"/>
</dbReference>
<proteinExistence type="predicted"/>
<evidence type="ECO:0000256" key="2">
    <source>
        <dbReference type="ARBA" id="ARBA00022900"/>
    </source>
</evidence>
<dbReference type="OrthoDB" id="4473401at2759"/>
<dbReference type="InterPro" id="IPR002223">
    <property type="entry name" value="Kunitz_BPTI"/>
</dbReference>
<feature type="chain" id="PRO_5031493221" description="BPTI/Kunitz inhibitor domain-containing protein" evidence="4">
    <location>
        <begin position="20"/>
        <end position="79"/>
    </location>
</feature>
<dbReference type="Pfam" id="PF00014">
    <property type="entry name" value="Kunitz_BPTI"/>
    <property type="match status" value="1"/>
</dbReference>
<dbReference type="SUPFAM" id="SSF57362">
    <property type="entry name" value="BPTI-like"/>
    <property type="match status" value="1"/>
</dbReference>